<dbReference type="GO" id="GO:0008168">
    <property type="term" value="F:methyltransferase activity"/>
    <property type="evidence" value="ECO:0007669"/>
    <property type="project" value="UniProtKB-KW"/>
</dbReference>
<keyword evidence="1" id="KW-0489">Methyltransferase</keyword>
<evidence type="ECO:0000313" key="4">
    <source>
        <dbReference type="EMBL" id="KKN75784.1"/>
    </source>
</evidence>
<evidence type="ECO:0008006" key="5">
    <source>
        <dbReference type="Google" id="ProtNLM"/>
    </source>
</evidence>
<dbReference type="InterPro" id="IPR001525">
    <property type="entry name" value="C5_MeTfrase"/>
</dbReference>
<dbReference type="Pfam" id="PF00145">
    <property type="entry name" value="DNA_methylase"/>
    <property type="match status" value="1"/>
</dbReference>
<dbReference type="PRINTS" id="PR00105">
    <property type="entry name" value="C5METTRFRASE"/>
</dbReference>
<keyword evidence="2" id="KW-0808">Transferase</keyword>
<sequence length="273" mass="30299">METLNQYMEFGSLFSGAGGLDLGLEQAGLKAVFQIENDKHCLTLLNRHWPDVPKNEVRPCMGIVGGDPCPIRSLAGGIHRTRSPDLSGYFLAMVYRCKPRWLLRENVHHPDAAEFGGALGLLGYQSIIIRMDSKAFTGQSRAREFVAGFDQLETLDRFVRACHDNESSEGFCQAGSNTETPMLCLTTRRNRMDYRCNYVFEGPRRGIRVLSHIERELVQGFSPGHTDGIPGSARQRAVGNAVTVSVAKWLGERIVEALSEQTFPPCASKQPAR</sequence>
<dbReference type="InterPro" id="IPR029063">
    <property type="entry name" value="SAM-dependent_MTases_sf"/>
</dbReference>
<proteinExistence type="predicted"/>
<evidence type="ECO:0000256" key="3">
    <source>
        <dbReference type="ARBA" id="ARBA00022691"/>
    </source>
</evidence>
<comment type="caution">
    <text evidence="4">The sequence shown here is derived from an EMBL/GenBank/DDBJ whole genome shotgun (WGS) entry which is preliminary data.</text>
</comment>
<dbReference type="PROSITE" id="PS00095">
    <property type="entry name" value="C5_MTASE_2"/>
    <property type="match status" value="1"/>
</dbReference>
<dbReference type="AlphaFoldDB" id="A0A0F9T9E1"/>
<dbReference type="SUPFAM" id="SSF53335">
    <property type="entry name" value="S-adenosyl-L-methionine-dependent methyltransferases"/>
    <property type="match status" value="1"/>
</dbReference>
<keyword evidence="3" id="KW-0949">S-adenosyl-L-methionine</keyword>
<gene>
    <name evidence="4" type="ORF">LCGC14_0376600</name>
</gene>
<protein>
    <recommendedName>
        <fullName evidence="5">DNA (cytosine-5-)-methyltransferase</fullName>
    </recommendedName>
</protein>
<dbReference type="EMBL" id="LAZR01000303">
    <property type="protein sequence ID" value="KKN75784.1"/>
    <property type="molecule type" value="Genomic_DNA"/>
</dbReference>
<dbReference type="InterPro" id="IPR031303">
    <property type="entry name" value="C5_meth_CS"/>
</dbReference>
<name>A0A0F9T9E1_9ZZZZ</name>
<evidence type="ECO:0000256" key="1">
    <source>
        <dbReference type="ARBA" id="ARBA00022603"/>
    </source>
</evidence>
<dbReference type="GO" id="GO:0032259">
    <property type="term" value="P:methylation"/>
    <property type="evidence" value="ECO:0007669"/>
    <property type="project" value="UniProtKB-KW"/>
</dbReference>
<accession>A0A0F9T9E1</accession>
<evidence type="ECO:0000256" key="2">
    <source>
        <dbReference type="ARBA" id="ARBA00022679"/>
    </source>
</evidence>
<organism evidence="4">
    <name type="scientific">marine sediment metagenome</name>
    <dbReference type="NCBI Taxonomy" id="412755"/>
    <lineage>
        <taxon>unclassified sequences</taxon>
        <taxon>metagenomes</taxon>
        <taxon>ecological metagenomes</taxon>
    </lineage>
</organism>
<reference evidence="4" key="1">
    <citation type="journal article" date="2015" name="Nature">
        <title>Complex archaea that bridge the gap between prokaryotes and eukaryotes.</title>
        <authorList>
            <person name="Spang A."/>
            <person name="Saw J.H."/>
            <person name="Jorgensen S.L."/>
            <person name="Zaremba-Niedzwiedzka K."/>
            <person name="Martijn J."/>
            <person name="Lind A.E."/>
            <person name="van Eijk R."/>
            <person name="Schleper C."/>
            <person name="Guy L."/>
            <person name="Ettema T.J."/>
        </authorList>
    </citation>
    <scope>NUCLEOTIDE SEQUENCE</scope>
</reference>
<dbReference type="Gene3D" id="3.40.50.150">
    <property type="entry name" value="Vaccinia Virus protein VP39"/>
    <property type="match status" value="1"/>
</dbReference>